<organism evidence="4 5">
    <name type="scientific">Dyella marensis</name>
    <dbReference type="NCBI Taxonomy" id="500610"/>
    <lineage>
        <taxon>Bacteria</taxon>
        <taxon>Pseudomonadati</taxon>
        <taxon>Pseudomonadota</taxon>
        <taxon>Gammaproteobacteria</taxon>
        <taxon>Lysobacterales</taxon>
        <taxon>Rhodanobacteraceae</taxon>
        <taxon>Dyella</taxon>
    </lineage>
</organism>
<dbReference type="Gene3D" id="3.40.50.2000">
    <property type="entry name" value="Glycogen Phosphorylase B"/>
    <property type="match status" value="1"/>
</dbReference>
<feature type="domain" description="Glycosyltransferase 2-like" evidence="2">
    <location>
        <begin position="489"/>
        <end position="609"/>
    </location>
</feature>
<evidence type="ECO:0000256" key="1">
    <source>
        <dbReference type="SAM" id="Coils"/>
    </source>
</evidence>
<keyword evidence="5" id="KW-1185">Reference proteome</keyword>
<dbReference type="STRING" id="500610.SAMN02799615_02551"/>
<dbReference type="Pfam" id="PF13692">
    <property type="entry name" value="Glyco_trans_1_4"/>
    <property type="match status" value="1"/>
</dbReference>
<reference evidence="5" key="1">
    <citation type="submission" date="2016-10" db="EMBL/GenBank/DDBJ databases">
        <authorList>
            <person name="Varghese N."/>
            <person name="Submissions S."/>
        </authorList>
    </citation>
    <scope>NUCLEOTIDE SEQUENCE [LARGE SCALE GENOMIC DNA]</scope>
    <source>
        <strain evidence="5">UNC178MFTsu3.1</strain>
    </source>
</reference>
<evidence type="ECO:0000313" key="5">
    <source>
        <dbReference type="Proteomes" id="UP000199477"/>
    </source>
</evidence>
<evidence type="ECO:0000259" key="2">
    <source>
        <dbReference type="Pfam" id="PF00535"/>
    </source>
</evidence>
<sequence>MEFTGERFVPTEAGEIRHEHLHRYAWCRALARGKTVLDIACGEGYGSAMLAQTAASVIGIDISDEAVAHAAHTYAGIANLSYRQGDAAVIPLPDDAVDMVVSFETIEHHDRHQEMIDEIRRVLRPGGVLVLSSPNRPVYSDKAGHHNEFHVKELDFQELDDLLRTRFPKVRYYGQRLAVGSALAPMAIEDTGADMQAFTDTGDEVLERSVRLIDPVYFVAVATDGQTELPKLPPAVFFSESEDLYNHHHDVAKWAQGIDAELTEVRGRYGALVEEHEGVAKWAQSLDRELEGLKRREVRVTEIERKLDRLGSQLLGEEFLESPTAASARRDDTVVGALVHEVSEFHQENRLLRERLEHAQARIEGLRALIDKHELFARHARERVQELTESERRLRTSFDTVVSSRSWKLTKPVRFMGRLLRGDWATAAESVRHNALVRSAALAPVRKLVRKHLLKTGQVQPAVVAEPDETPAEIVAKLAFPEYANPKVSVIIPAYGRLDHTAACLRSIMQHMPKDAIEIIVAEDASGDEEIHLLAQVPGLRYEVNPQNLGFIRSCNRAASLARGEYVYFLNNDTRVMPGWLDGLFDVFHRFDDCGMVGSKLVYPDGRLQEAGGIIWDDASGWNFGRLSDPTLPEFNYVREVDYCSGASLLIKAALFRQLGGFDELYVPAYCEDSDLAFKVRAAGLKVYYTPFSTVVHYEGISHGTDETAGIKAYQVENQKKFAERWREVLERDHYPNARNVFRARERSKDKPVVLVIDHYVPQMDRDAGSRTMFQFIKQLCALGCSVKLWPENLWRDPTYTPLLQEMGVEVIFGADWGGGFERYVQEAQGQIDRVLLSRPHVAGKFIRAIKKHLPDARIAYYGHDLHFARLRQRYELTHEPKYLDEAREMEADERALWRKSDIVLYPSSDEADVVRQLEPGVDARAIQAYAYESFPTDGLAPERRAGLLFVAGFGHPPNEDAAVWLVEDILPKIRARVPEVTLYLVGSNPTARVEALSSAGVVVTGFVDDAALQDFYARSRVAVVPLRFGAGVKSKVVEALQQGLPLVTTAVGAQGLAGLEQVAKVADDADAIAAAVADLLTGADEWSSLSAAGTRYAQAHFSTGSLRRALADALELKSLS</sequence>
<name>A0A1I2GBT3_9GAMM</name>
<dbReference type="InterPro" id="IPR013216">
    <property type="entry name" value="Methyltransf_11"/>
</dbReference>
<dbReference type="CDD" id="cd02440">
    <property type="entry name" value="AdoMet_MTases"/>
    <property type="match status" value="1"/>
</dbReference>
<keyword evidence="4" id="KW-0808">Transferase</keyword>
<evidence type="ECO:0000259" key="3">
    <source>
        <dbReference type="Pfam" id="PF08241"/>
    </source>
</evidence>
<dbReference type="EMBL" id="FONH01000008">
    <property type="protein sequence ID" value="SFF14111.1"/>
    <property type="molecule type" value="Genomic_DNA"/>
</dbReference>
<dbReference type="SUPFAM" id="SSF53335">
    <property type="entry name" value="S-adenosyl-L-methionine-dependent methyltransferases"/>
    <property type="match status" value="1"/>
</dbReference>
<dbReference type="Pfam" id="PF08241">
    <property type="entry name" value="Methyltransf_11"/>
    <property type="match status" value="1"/>
</dbReference>
<accession>A0A1I2GBT3</accession>
<proteinExistence type="predicted"/>
<dbReference type="SUPFAM" id="SSF53756">
    <property type="entry name" value="UDP-Glycosyltransferase/glycogen phosphorylase"/>
    <property type="match status" value="1"/>
</dbReference>
<dbReference type="PANTHER" id="PTHR43179">
    <property type="entry name" value="RHAMNOSYLTRANSFERASE WBBL"/>
    <property type="match status" value="1"/>
</dbReference>
<gene>
    <name evidence="4" type="ORF">SAMN02799615_02551</name>
</gene>
<dbReference type="SUPFAM" id="SSF53448">
    <property type="entry name" value="Nucleotide-diphospho-sugar transferases"/>
    <property type="match status" value="1"/>
</dbReference>
<dbReference type="Gene3D" id="3.40.50.150">
    <property type="entry name" value="Vaccinia Virus protein VP39"/>
    <property type="match status" value="1"/>
</dbReference>
<dbReference type="AlphaFoldDB" id="A0A1I2GBT3"/>
<evidence type="ECO:0000313" key="4">
    <source>
        <dbReference type="EMBL" id="SFF14111.1"/>
    </source>
</evidence>
<dbReference type="CDD" id="cd04186">
    <property type="entry name" value="GT_2_like_c"/>
    <property type="match status" value="1"/>
</dbReference>
<keyword evidence="1" id="KW-0175">Coiled coil</keyword>
<dbReference type="RefSeq" id="WP_051548755.1">
    <property type="nucleotide sequence ID" value="NZ_FONH01000008.1"/>
</dbReference>
<dbReference type="Proteomes" id="UP000199477">
    <property type="component" value="Unassembled WGS sequence"/>
</dbReference>
<dbReference type="GO" id="GO:0008757">
    <property type="term" value="F:S-adenosylmethionine-dependent methyltransferase activity"/>
    <property type="evidence" value="ECO:0007669"/>
    <property type="project" value="InterPro"/>
</dbReference>
<feature type="coiled-coil region" evidence="1">
    <location>
        <begin position="342"/>
        <end position="369"/>
    </location>
</feature>
<dbReference type="PANTHER" id="PTHR43179:SF7">
    <property type="entry name" value="RHAMNOSYLTRANSFERASE WBBL"/>
    <property type="match status" value="1"/>
</dbReference>
<feature type="domain" description="Methyltransferase type 11" evidence="3">
    <location>
        <begin position="37"/>
        <end position="131"/>
    </location>
</feature>
<dbReference type="Gene3D" id="3.90.550.10">
    <property type="entry name" value="Spore Coat Polysaccharide Biosynthesis Protein SpsA, Chain A"/>
    <property type="match status" value="1"/>
</dbReference>
<dbReference type="Pfam" id="PF00535">
    <property type="entry name" value="Glycos_transf_2"/>
    <property type="match status" value="1"/>
</dbReference>
<dbReference type="InterPro" id="IPR029044">
    <property type="entry name" value="Nucleotide-diphossugar_trans"/>
</dbReference>
<dbReference type="InterPro" id="IPR029063">
    <property type="entry name" value="SAM-dependent_MTases_sf"/>
</dbReference>
<dbReference type="InterPro" id="IPR001173">
    <property type="entry name" value="Glyco_trans_2-like"/>
</dbReference>
<protein>
    <submittedName>
        <fullName evidence="4">Glycosyltransferase, GT2 family</fullName>
    </submittedName>
</protein>